<reference evidence="15" key="3">
    <citation type="submission" date="2025-09" db="UniProtKB">
        <authorList>
            <consortium name="Ensembl"/>
        </authorList>
    </citation>
    <scope>IDENTIFICATION</scope>
    <source>
        <strain evidence="15">Hereford</strain>
    </source>
</reference>
<protein>
    <recommendedName>
        <fullName evidence="3">Calcitonin</fullName>
    </recommendedName>
</protein>
<feature type="coiled-coil region" evidence="12">
    <location>
        <begin position="51"/>
        <end position="78"/>
    </location>
</feature>
<feature type="domain" description="Calcitonin peptide-like" evidence="14">
    <location>
        <begin position="93"/>
        <end position="130"/>
    </location>
</feature>
<dbReference type="Pfam" id="PF00214">
    <property type="entry name" value="Calc_CGRP_IAPP"/>
    <property type="match status" value="1"/>
</dbReference>
<dbReference type="PROSITE" id="PS00258">
    <property type="entry name" value="CALCITONIN"/>
    <property type="match status" value="1"/>
</dbReference>
<dbReference type="InterPro" id="IPR021118">
    <property type="entry name" value="Calcitonin"/>
</dbReference>
<evidence type="ECO:0000256" key="13">
    <source>
        <dbReference type="SAM" id="SignalP"/>
    </source>
</evidence>
<feature type="chain" id="PRO_5042069807" description="Calcitonin" evidence="13">
    <location>
        <begin position="26"/>
        <end position="151"/>
    </location>
</feature>
<keyword evidence="9 11" id="KW-1015">Disulfide bond</keyword>
<accession>A0AAA9S4H5</accession>
<reference evidence="15" key="1">
    <citation type="submission" date="2018-03" db="EMBL/GenBank/DDBJ databases">
        <title>ARS-UCD1.2.</title>
        <authorList>
            <person name="Rosen B.D."/>
            <person name="Bickhart D.M."/>
            <person name="Koren S."/>
            <person name="Schnabel R.D."/>
            <person name="Hall R."/>
            <person name="Zimin A."/>
            <person name="Dreischer C."/>
            <person name="Schultheiss S."/>
            <person name="Schroeder S.G."/>
            <person name="Elsik C.G."/>
            <person name="Couldrey C."/>
            <person name="Liu G.E."/>
            <person name="Van Tassell C.P."/>
            <person name="Phillippy A.M."/>
            <person name="Smith T.P.L."/>
            <person name="Medrano J.F."/>
        </authorList>
    </citation>
    <scope>NUCLEOTIDE SEQUENCE [LARGE SCALE GENOMIC DNA]</scope>
    <source>
        <strain evidence="15">Hereford</strain>
    </source>
</reference>
<dbReference type="InterPro" id="IPR001693">
    <property type="entry name" value="Calcitonin_peptide-like"/>
</dbReference>
<evidence type="ECO:0000259" key="14">
    <source>
        <dbReference type="SMART" id="SM00113"/>
    </source>
</evidence>
<comment type="similarity">
    <text evidence="2">Belongs to the calcitonin family.</text>
</comment>
<dbReference type="GO" id="GO:0005576">
    <property type="term" value="C:extracellular region"/>
    <property type="evidence" value="ECO:0007669"/>
    <property type="project" value="UniProtKB-SubCell"/>
</dbReference>
<keyword evidence="12" id="KW-0175">Coiled coil</keyword>
<evidence type="ECO:0000256" key="12">
    <source>
        <dbReference type="SAM" id="Coils"/>
    </source>
</evidence>
<comment type="function">
    <text evidence="10">Calcitonin is a peptide hormone that causes a rapid but short-lived drop in the level of calcium and phosphate in blood by promoting the incorporation of those ions in the bones. Calcitonin function is mediated by the calcitonin receptor/CALCR and the CALCR-RAMP2 (AMYR2) receptor complex.</text>
</comment>
<dbReference type="Proteomes" id="UP000009136">
    <property type="component" value="Chromosome 15"/>
</dbReference>
<keyword evidence="7 13" id="KW-0732">Signal</keyword>
<keyword evidence="5" id="KW-0165">Cleavage on pair of basic residues</keyword>
<comment type="subcellular location">
    <subcellularLocation>
        <location evidence="1">Secreted</location>
    </subcellularLocation>
</comment>
<evidence type="ECO:0000256" key="1">
    <source>
        <dbReference type="ARBA" id="ARBA00004613"/>
    </source>
</evidence>
<feature type="disulfide bond" evidence="11">
    <location>
        <begin position="95"/>
        <end position="101"/>
    </location>
</feature>
<keyword evidence="16" id="KW-1185">Reference proteome</keyword>
<dbReference type="SMART" id="SM00113">
    <property type="entry name" value="CALCITONIN"/>
    <property type="match status" value="1"/>
</dbReference>
<evidence type="ECO:0000256" key="6">
    <source>
        <dbReference type="ARBA" id="ARBA00022702"/>
    </source>
</evidence>
<evidence type="ECO:0000313" key="16">
    <source>
        <dbReference type="Proteomes" id="UP000009136"/>
    </source>
</evidence>
<keyword evidence="4" id="KW-0964">Secreted</keyword>
<dbReference type="InterPro" id="IPR021117">
    <property type="entry name" value="Calcitonin-like"/>
</dbReference>
<dbReference type="InterPro" id="IPR021116">
    <property type="entry name" value="Calcitonin/adrenomedullin"/>
</dbReference>
<reference evidence="15" key="2">
    <citation type="submission" date="2025-08" db="UniProtKB">
        <authorList>
            <consortium name="Ensembl"/>
        </authorList>
    </citation>
    <scope>IDENTIFICATION</scope>
    <source>
        <strain evidence="15">Hereford</strain>
    </source>
</reference>
<evidence type="ECO:0000256" key="10">
    <source>
        <dbReference type="ARBA" id="ARBA00049621"/>
    </source>
</evidence>
<feature type="signal peptide" evidence="13">
    <location>
        <begin position="1"/>
        <end position="25"/>
    </location>
</feature>
<dbReference type="PANTHER" id="PTHR10505">
    <property type="entry name" value="CALCITONIN-RELATED"/>
    <property type="match status" value="1"/>
</dbReference>
<dbReference type="InterPro" id="IPR018360">
    <property type="entry name" value="Calcitonin_CS"/>
</dbReference>
<evidence type="ECO:0000256" key="11">
    <source>
        <dbReference type="PIRSR" id="PIRSR621116-50"/>
    </source>
</evidence>
<dbReference type="PRINTS" id="PR00270">
    <property type="entry name" value="CALCITONINA"/>
</dbReference>
<dbReference type="PANTHER" id="PTHR10505:SF16">
    <property type="entry name" value="CALCITONIN"/>
    <property type="match status" value="1"/>
</dbReference>
<evidence type="ECO:0000256" key="7">
    <source>
        <dbReference type="ARBA" id="ARBA00022729"/>
    </source>
</evidence>
<evidence type="ECO:0000256" key="8">
    <source>
        <dbReference type="ARBA" id="ARBA00022815"/>
    </source>
</evidence>
<dbReference type="GeneTree" id="ENSGT00940000167380"/>
<gene>
    <name evidence="15" type="primary">LOC514876</name>
</gene>
<name>A0AAA9S4H5_BOVIN</name>
<evidence type="ECO:0000256" key="2">
    <source>
        <dbReference type="ARBA" id="ARBA00009222"/>
    </source>
</evidence>
<evidence type="ECO:0000256" key="9">
    <source>
        <dbReference type="ARBA" id="ARBA00023157"/>
    </source>
</evidence>
<evidence type="ECO:0000256" key="3">
    <source>
        <dbReference type="ARBA" id="ARBA00015874"/>
    </source>
</evidence>
<keyword evidence="6" id="KW-0372">Hormone</keyword>
<proteinExistence type="inferred from homology"/>
<evidence type="ECO:0000313" key="15">
    <source>
        <dbReference type="Ensembl" id="ENSBTAP00000077033.1"/>
    </source>
</evidence>
<dbReference type="AlphaFoldDB" id="A0AAA9S4H5"/>
<keyword evidence="8" id="KW-0027">Amidation</keyword>
<sequence>MGFGKSSPFLAFSILVLCQAGSLQATPLRSALETLPDPGALSEKEGRLLLAALVKAYVQRKTNELEQEEEQEETEDSRHLRCTVASLDGSRAKRCSNLSTCVLSAYWKDLNNYHRFSGMGFGPETPGKKRDVANSLERDHSFHFGVPQDAN</sequence>
<dbReference type="GO" id="GO:0005179">
    <property type="term" value="F:hormone activity"/>
    <property type="evidence" value="ECO:0007669"/>
    <property type="project" value="UniProtKB-KW"/>
</dbReference>
<dbReference type="Ensembl" id="ENSBTAT00000113585.1">
    <property type="protein sequence ID" value="ENSBTAP00000077033.1"/>
    <property type="gene ID" value="ENSBTAG00000047380.3"/>
</dbReference>
<evidence type="ECO:0000256" key="5">
    <source>
        <dbReference type="ARBA" id="ARBA00022685"/>
    </source>
</evidence>
<evidence type="ECO:0000256" key="4">
    <source>
        <dbReference type="ARBA" id="ARBA00022525"/>
    </source>
</evidence>
<organism evidence="15 16">
    <name type="scientific">Bos taurus</name>
    <name type="common">Bovine</name>
    <dbReference type="NCBI Taxonomy" id="9913"/>
    <lineage>
        <taxon>Eukaryota</taxon>
        <taxon>Metazoa</taxon>
        <taxon>Chordata</taxon>
        <taxon>Craniata</taxon>
        <taxon>Vertebrata</taxon>
        <taxon>Euteleostomi</taxon>
        <taxon>Mammalia</taxon>
        <taxon>Eutheria</taxon>
        <taxon>Laurasiatheria</taxon>
        <taxon>Artiodactyla</taxon>
        <taxon>Ruminantia</taxon>
        <taxon>Pecora</taxon>
        <taxon>Bovidae</taxon>
        <taxon>Bovinae</taxon>
        <taxon>Bos</taxon>
    </lineage>
</organism>